<dbReference type="eggNOG" id="COG2905">
    <property type="taxonomic scope" value="Bacteria"/>
</dbReference>
<protein>
    <submittedName>
        <fullName evidence="2">Nucleotidyltransferase</fullName>
    </submittedName>
</protein>
<dbReference type="PROSITE" id="PS50042">
    <property type="entry name" value="CNMP_BINDING_3"/>
    <property type="match status" value="1"/>
</dbReference>
<dbReference type="SUPFAM" id="SSF51206">
    <property type="entry name" value="cAMP-binding domain-like"/>
    <property type="match status" value="1"/>
</dbReference>
<dbReference type="Proteomes" id="UP000033220">
    <property type="component" value="Chromosome DSM 122"/>
</dbReference>
<dbReference type="PATRIC" id="fig|1150469.3.peg.260"/>
<keyword evidence="3" id="KW-1185">Reference proteome</keyword>
<dbReference type="AlphaFoldDB" id="H6SMF3"/>
<keyword evidence="2" id="KW-0808">Transferase</keyword>
<sequence>MVNRENGSLQSLSGTSAMDVELIEIQDFLARFPPFDLLPADVTADLARSIEIRYARKGTVLLAPGDQARFLCLVRAGAVETRDAEGELLARLGEGECFGVRSLLRGGTAYLHTTALEDTLLYQLPAVSFEALRRSHRHVEYYFGAQAGGSLAQAQEIGRVEGDVLGVPVATLLGRPDTSKNRVFGRFG</sequence>
<gene>
    <name evidence="2" type="ORF">RSPPHO_00210</name>
</gene>
<dbReference type="STRING" id="1150469.RSPPHO_00210"/>
<proteinExistence type="predicted"/>
<dbReference type="EMBL" id="HE663493">
    <property type="protein sequence ID" value="CCG06836.1"/>
    <property type="molecule type" value="Genomic_DNA"/>
</dbReference>
<dbReference type="Pfam" id="PF00027">
    <property type="entry name" value="cNMP_binding"/>
    <property type="match status" value="1"/>
</dbReference>
<dbReference type="InterPro" id="IPR018490">
    <property type="entry name" value="cNMP-bd_dom_sf"/>
</dbReference>
<dbReference type="KEGG" id="rpm:RSPPHO_00210"/>
<feature type="domain" description="Cyclic nucleotide-binding" evidence="1">
    <location>
        <begin position="34"/>
        <end position="132"/>
    </location>
</feature>
<dbReference type="HOGENOM" id="CLU_1440060_0_0_5"/>
<reference evidence="2 3" key="1">
    <citation type="submission" date="2012-02" db="EMBL/GenBank/DDBJ databases">
        <title>Shotgun genome sequence of Phaeospirillum photometricum DSM 122.</title>
        <authorList>
            <person name="Duquesne K."/>
            <person name="Sturgis J."/>
        </authorList>
    </citation>
    <scope>NUCLEOTIDE SEQUENCE [LARGE SCALE GENOMIC DNA]</scope>
    <source>
        <strain evidence="3">DSM122</strain>
    </source>
</reference>
<dbReference type="Gene3D" id="2.60.120.10">
    <property type="entry name" value="Jelly Rolls"/>
    <property type="match status" value="1"/>
</dbReference>
<dbReference type="InterPro" id="IPR000595">
    <property type="entry name" value="cNMP-bd_dom"/>
</dbReference>
<evidence type="ECO:0000313" key="3">
    <source>
        <dbReference type="Proteomes" id="UP000033220"/>
    </source>
</evidence>
<name>H6SMF3_PARPM</name>
<accession>H6SMF3</accession>
<evidence type="ECO:0000313" key="2">
    <source>
        <dbReference type="EMBL" id="CCG06836.1"/>
    </source>
</evidence>
<dbReference type="GO" id="GO:0016740">
    <property type="term" value="F:transferase activity"/>
    <property type="evidence" value="ECO:0007669"/>
    <property type="project" value="UniProtKB-KW"/>
</dbReference>
<organism evidence="2 3">
    <name type="scientific">Pararhodospirillum photometricum DSM 122</name>
    <dbReference type="NCBI Taxonomy" id="1150469"/>
    <lineage>
        <taxon>Bacteria</taxon>
        <taxon>Pseudomonadati</taxon>
        <taxon>Pseudomonadota</taxon>
        <taxon>Alphaproteobacteria</taxon>
        <taxon>Rhodospirillales</taxon>
        <taxon>Rhodospirillaceae</taxon>
        <taxon>Pararhodospirillum</taxon>
    </lineage>
</organism>
<dbReference type="CDD" id="cd00038">
    <property type="entry name" value="CAP_ED"/>
    <property type="match status" value="1"/>
</dbReference>
<dbReference type="InterPro" id="IPR014710">
    <property type="entry name" value="RmlC-like_jellyroll"/>
</dbReference>
<dbReference type="SMART" id="SM00100">
    <property type="entry name" value="cNMP"/>
    <property type="match status" value="1"/>
</dbReference>
<evidence type="ECO:0000259" key="1">
    <source>
        <dbReference type="PROSITE" id="PS50042"/>
    </source>
</evidence>